<feature type="transmembrane region" description="Helical" evidence="7">
    <location>
        <begin position="193"/>
        <end position="212"/>
    </location>
</feature>
<evidence type="ECO:0000256" key="4">
    <source>
        <dbReference type="ARBA" id="ARBA00022692"/>
    </source>
</evidence>
<evidence type="ECO:0000256" key="6">
    <source>
        <dbReference type="ARBA" id="ARBA00023136"/>
    </source>
</evidence>
<dbReference type="Pfam" id="PF08817">
    <property type="entry name" value="YukD"/>
    <property type="match status" value="1"/>
</dbReference>
<dbReference type="Pfam" id="PF19053">
    <property type="entry name" value="EccD"/>
    <property type="match status" value="1"/>
</dbReference>
<evidence type="ECO:0000256" key="7">
    <source>
        <dbReference type="SAM" id="Phobius"/>
    </source>
</evidence>
<feature type="transmembrane region" description="Helical" evidence="7">
    <location>
        <begin position="164"/>
        <end position="181"/>
    </location>
</feature>
<dbReference type="RefSeq" id="WP_227023295.1">
    <property type="nucleotide sequence ID" value="NZ_BSRZ01000006.1"/>
</dbReference>
<feature type="transmembrane region" description="Helical" evidence="7">
    <location>
        <begin position="351"/>
        <end position="369"/>
    </location>
</feature>
<evidence type="ECO:0000259" key="8">
    <source>
        <dbReference type="Pfam" id="PF19053"/>
    </source>
</evidence>
<comment type="subcellular location">
    <subcellularLocation>
        <location evidence="1">Cell membrane</location>
        <topology evidence="1">Multi-pass membrane protein</topology>
    </subcellularLocation>
</comment>
<name>A0A9W6UX10_9ACTN</name>
<gene>
    <name evidence="9" type="ORF">Arub01_30310</name>
</gene>
<comment type="caution">
    <text evidence="9">The sequence shown here is derived from an EMBL/GenBank/DDBJ whole genome shotgun (WGS) entry which is preliminary data.</text>
</comment>
<evidence type="ECO:0000256" key="1">
    <source>
        <dbReference type="ARBA" id="ARBA00004651"/>
    </source>
</evidence>
<evidence type="ECO:0000256" key="3">
    <source>
        <dbReference type="ARBA" id="ARBA00022475"/>
    </source>
</evidence>
<accession>A0A9W6UX10</accession>
<dbReference type="Proteomes" id="UP001165124">
    <property type="component" value="Unassembled WGS sequence"/>
</dbReference>
<keyword evidence="6 7" id="KW-0472">Membrane</keyword>
<dbReference type="InterPro" id="IPR024962">
    <property type="entry name" value="YukD-like"/>
</dbReference>
<feature type="transmembrane region" description="Helical" evidence="7">
    <location>
        <begin position="325"/>
        <end position="344"/>
    </location>
</feature>
<dbReference type="InterPro" id="IPR044049">
    <property type="entry name" value="EccD_transm"/>
</dbReference>
<feature type="transmembrane region" description="Helical" evidence="7">
    <location>
        <begin position="219"/>
        <end position="241"/>
    </location>
</feature>
<dbReference type="InterPro" id="IPR006707">
    <property type="entry name" value="T7SS_EccD"/>
</dbReference>
<dbReference type="NCBIfam" id="TIGR03920">
    <property type="entry name" value="T7SS_EccD"/>
    <property type="match status" value="1"/>
</dbReference>
<evidence type="ECO:0000256" key="5">
    <source>
        <dbReference type="ARBA" id="ARBA00022989"/>
    </source>
</evidence>
<sequence length="439" mass="45290">MWSRVTLVAEQRRVDAVLPATEPIGTLMPEVLRLLDDPVRHPAQLRHLVTSTGEVLDGQATLAERGVLDGSVLRLVRADEPLPAPVVHDVPEAVDDAVADHLWRWSPRAAQWTATVATAVLTAAGGLVLRTNPGGAAGFAAAATLAVLLTVAGLALSALGRTRLGAAVTLGGGALAGVAVWHGADLYDWEPWIRWGSLGVLVGLLLAALGAATPLGRGGLVGGGLVALLAAMWGACTGLGLDAARTGAVLAVACVVLLNVMLRIALTLSGLTSLDDRRSAGSAVPRGDVLTALVHTHRSLVIATMAVAVAAVTAGWAPATRLDGWTAALAVLLAIVVASRARMFPLVPQKAVLLAAALAIWVNLAYRWADRTPWAAAPALGMLVAVLAIPLAVLTAEQPEHVRARLRRITGRAEAAAAVAIIPVALGVFGVYQRLLHTF</sequence>
<proteinExistence type="inferred from homology"/>
<evidence type="ECO:0000313" key="10">
    <source>
        <dbReference type="Proteomes" id="UP001165124"/>
    </source>
</evidence>
<dbReference type="EMBL" id="BSRZ01000006">
    <property type="protein sequence ID" value="GLW64787.1"/>
    <property type="molecule type" value="Genomic_DNA"/>
</dbReference>
<comment type="similarity">
    <text evidence="2">Belongs to the EccD/Snm4 family.</text>
</comment>
<keyword evidence="3" id="KW-1003">Cell membrane</keyword>
<keyword evidence="5 7" id="KW-1133">Transmembrane helix</keyword>
<protein>
    <recommendedName>
        <fullName evidence="8">EccD-like transmembrane domain-containing protein</fullName>
    </recommendedName>
</protein>
<feature type="transmembrane region" description="Helical" evidence="7">
    <location>
        <begin position="415"/>
        <end position="435"/>
    </location>
</feature>
<feature type="transmembrane region" description="Helical" evidence="7">
    <location>
        <begin position="109"/>
        <end position="129"/>
    </location>
</feature>
<dbReference type="GO" id="GO:0005886">
    <property type="term" value="C:plasma membrane"/>
    <property type="evidence" value="ECO:0007669"/>
    <property type="project" value="UniProtKB-SubCell"/>
</dbReference>
<evidence type="ECO:0000256" key="2">
    <source>
        <dbReference type="ARBA" id="ARBA00006162"/>
    </source>
</evidence>
<feature type="domain" description="EccD-like transmembrane" evidence="8">
    <location>
        <begin position="111"/>
        <end position="435"/>
    </location>
</feature>
<organism evidence="9 10">
    <name type="scientific">Actinomadura rubrobrunea</name>
    <dbReference type="NCBI Taxonomy" id="115335"/>
    <lineage>
        <taxon>Bacteria</taxon>
        <taxon>Bacillati</taxon>
        <taxon>Actinomycetota</taxon>
        <taxon>Actinomycetes</taxon>
        <taxon>Streptosporangiales</taxon>
        <taxon>Thermomonosporaceae</taxon>
        <taxon>Actinomadura</taxon>
    </lineage>
</organism>
<keyword evidence="10" id="KW-1185">Reference proteome</keyword>
<feature type="transmembrane region" description="Helical" evidence="7">
    <location>
        <begin position="375"/>
        <end position="394"/>
    </location>
</feature>
<feature type="transmembrane region" description="Helical" evidence="7">
    <location>
        <begin position="300"/>
        <end position="319"/>
    </location>
</feature>
<keyword evidence="4 7" id="KW-0812">Transmembrane</keyword>
<dbReference type="Gene3D" id="3.10.20.90">
    <property type="entry name" value="Phosphatidylinositol 3-kinase Catalytic Subunit, Chain A, domain 1"/>
    <property type="match status" value="1"/>
</dbReference>
<feature type="transmembrane region" description="Helical" evidence="7">
    <location>
        <begin position="135"/>
        <end position="157"/>
    </location>
</feature>
<reference evidence="9" key="1">
    <citation type="submission" date="2023-02" db="EMBL/GenBank/DDBJ databases">
        <title>Actinomadura rubrobrunea NBRC 14622.</title>
        <authorList>
            <person name="Ichikawa N."/>
            <person name="Sato H."/>
            <person name="Tonouchi N."/>
        </authorList>
    </citation>
    <scope>NUCLEOTIDE SEQUENCE</scope>
    <source>
        <strain evidence="9">NBRC 14622</strain>
    </source>
</reference>
<feature type="transmembrane region" description="Helical" evidence="7">
    <location>
        <begin position="247"/>
        <end position="268"/>
    </location>
</feature>
<dbReference type="AlphaFoldDB" id="A0A9W6UX10"/>
<evidence type="ECO:0000313" key="9">
    <source>
        <dbReference type="EMBL" id="GLW64787.1"/>
    </source>
</evidence>